<dbReference type="PROSITE" id="PS51898">
    <property type="entry name" value="TYR_RECOMBINASE"/>
    <property type="match status" value="1"/>
</dbReference>
<evidence type="ECO:0000259" key="4">
    <source>
        <dbReference type="PROSITE" id="PS51898"/>
    </source>
</evidence>
<keyword evidence="2" id="KW-0238">DNA-binding</keyword>
<gene>
    <name evidence="5" type="ORF">ET524_04740</name>
</gene>
<dbReference type="AlphaFoldDB" id="A0A4Q2K2P6"/>
<feature type="domain" description="Tyr recombinase" evidence="4">
    <location>
        <begin position="180"/>
        <end position="399"/>
    </location>
</feature>
<dbReference type="InterPro" id="IPR011010">
    <property type="entry name" value="DNA_brk_join_enz"/>
</dbReference>
<dbReference type="InterPro" id="IPR002104">
    <property type="entry name" value="Integrase_catalytic"/>
</dbReference>
<proteinExistence type="inferred from homology"/>
<dbReference type="PANTHER" id="PTHR30349">
    <property type="entry name" value="PHAGE INTEGRASE-RELATED"/>
    <property type="match status" value="1"/>
</dbReference>
<evidence type="ECO:0000313" key="6">
    <source>
        <dbReference type="Proteomes" id="UP000293345"/>
    </source>
</evidence>
<dbReference type="SUPFAM" id="SSF56349">
    <property type="entry name" value="DNA breaking-rejoining enzymes"/>
    <property type="match status" value="1"/>
</dbReference>
<dbReference type="GO" id="GO:0003677">
    <property type="term" value="F:DNA binding"/>
    <property type="evidence" value="ECO:0007669"/>
    <property type="project" value="UniProtKB-KW"/>
</dbReference>
<sequence>MNQERIVIDGEGSIVEVERGKLYRIRLRLPPESPGGKRKWSPQRTVHGNKAKARIEMEKYRSELEEELNNEHSMLKMGAYAREFHERRKAIASLSPLSLERDEIEIKRIETIFRSTPIQKIDAATINKTYARLRKDGMTPSALHKLHQKLSQVLKQAVKEEIIQRNPCDLIDDVKRPKAKERRSLTQEQAMQLAHDLKTSGRNGRIVAVWLALATGVRRGEALGLIWDDVDLVRKRIYIHKQLDSKGVRRDPKSEKSKRNLAIDDGTVQFLTEWMIMQSDLFFGGGDVPGTTPVCTNETGGFISPAAFDKWRRNFFVEHELGSFDKEEVWYDRQGIKRYTRSGFHGFNLHELRHTQATLLIGQGADIKTIQNRLGHSTASLTMDIYAHAIEQNDRTAADTIGGLLEL</sequence>
<dbReference type="Pfam" id="PF00589">
    <property type="entry name" value="Phage_integrase"/>
    <property type="match status" value="2"/>
</dbReference>
<dbReference type="GO" id="GO:0015074">
    <property type="term" value="P:DNA integration"/>
    <property type="evidence" value="ECO:0007669"/>
    <property type="project" value="InterPro"/>
</dbReference>
<accession>A0A4Q2K2P6</accession>
<dbReference type="GO" id="GO:0006310">
    <property type="term" value="P:DNA recombination"/>
    <property type="evidence" value="ECO:0007669"/>
    <property type="project" value="UniProtKB-KW"/>
</dbReference>
<comment type="similarity">
    <text evidence="1">Belongs to the 'phage' integrase family.</text>
</comment>
<evidence type="ECO:0000313" key="5">
    <source>
        <dbReference type="EMBL" id="RXZ53864.1"/>
    </source>
</evidence>
<protein>
    <submittedName>
        <fullName evidence="5">Site-specific integrase</fullName>
    </submittedName>
</protein>
<dbReference type="InterPro" id="IPR013762">
    <property type="entry name" value="Integrase-like_cat_sf"/>
</dbReference>
<evidence type="ECO:0000256" key="3">
    <source>
        <dbReference type="ARBA" id="ARBA00023172"/>
    </source>
</evidence>
<dbReference type="Gene3D" id="1.10.150.130">
    <property type="match status" value="1"/>
</dbReference>
<organism evidence="5 6">
    <name type="scientific">Senegalimassilia faecalis</name>
    <dbReference type="NCBI Taxonomy" id="2509433"/>
    <lineage>
        <taxon>Bacteria</taxon>
        <taxon>Bacillati</taxon>
        <taxon>Actinomycetota</taxon>
        <taxon>Coriobacteriia</taxon>
        <taxon>Coriobacteriales</taxon>
        <taxon>Coriobacteriaceae</taxon>
        <taxon>Senegalimassilia</taxon>
    </lineage>
</organism>
<reference evidence="5 6" key="1">
    <citation type="submission" date="2019-01" db="EMBL/GenBank/DDBJ databases">
        <title>Senegalimassilia sp. nov. KGMB04484 isolated human feces.</title>
        <authorList>
            <person name="Han K.-I."/>
            <person name="Kim J.-S."/>
            <person name="Lee K.C."/>
            <person name="Suh M.K."/>
            <person name="Eom M.K."/>
            <person name="Lee J.H."/>
            <person name="Park S.-H."/>
            <person name="Kang S.W."/>
            <person name="Park J.-E."/>
            <person name="Oh B.S."/>
            <person name="Yu S.Y."/>
            <person name="Choi S.-H."/>
            <person name="Lee D.H."/>
            <person name="Yoon H."/>
            <person name="Kim B.-Y."/>
            <person name="Lee J.H."/>
            <person name="Lee J.-S."/>
        </authorList>
    </citation>
    <scope>NUCLEOTIDE SEQUENCE [LARGE SCALE GENOMIC DNA]</scope>
    <source>
        <strain evidence="5 6">KGMB04484</strain>
    </source>
</reference>
<evidence type="ECO:0000256" key="1">
    <source>
        <dbReference type="ARBA" id="ARBA00008857"/>
    </source>
</evidence>
<keyword evidence="6" id="KW-1185">Reference proteome</keyword>
<keyword evidence="3" id="KW-0233">DNA recombination</keyword>
<name>A0A4Q2K2P6_9ACTN</name>
<comment type="caution">
    <text evidence="5">The sequence shown here is derived from an EMBL/GenBank/DDBJ whole genome shotgun (WGS) entry which is preliminary data.</text>
</comment>
<dbReference type="EMBL" id="SDPW01000001">
    <property type="protein sequence ID" value="RXZ53864.1"/>
    <property type="molecule type" value="Genomic_DNA"/>
</dbReference>
<dbReference type="PANTHER" id="PTHR30349:SF41">
    <property type="entry name" value="INTEGRASE_RECOMBINASE PROTEIN MJ0367-RELATED"/>
    <property type="match status" value="1"/>
</dbReference>
<evidence type="ECO:0000256" key="2">
    <source>
        <dbReference type="ARBA" id="ARBA00023125"/>
    </source>
</evidence>
<dbReference type="InterPro" id="IPR050090">
    <property type="entry name" value="Tyrosine_recombinase_XerCD"/>
</dbReference>
<dbReference type="Gene3D" id="1.10.443.10">
    <property type="entry name" value="Intergrase catalytic core"/>
    <property type="match status" value="1"/>
</dbReference>
<dbReference type="Proteomes" id="UP000293345">
    <property type="component" value="Unassembled WGS sequence"/>
</dbReference>
<dbReference type="CDD" id="cd01189">
    <property type="entry name" value="INT_ICEBs1_C_like"/>
    <property type="match status" value="1"/>
</dbReference>
<dbReference type="InterPro" id="IPR010998">
    <property type="entry name" value="Integrase_recombinase_N"/>
</dbReference>